<accession>A0ABD5ZWR0</accession>
<dbReference type="AlphaFoldDB" id="A0ABD5ZWR0"/>
<keyword evidence="2" id="KW-1185">Reference proteome</keyword>
<evidence type="ECO:0000313" key="2">
    <source>
        <dbReference type="Proteomes" id="UP001596434"/>
    </source>
</evidence>
<comment type="caution">
    <text evidence="1">The sequence shown here is derived from an EMBL/GenBank/DDBJ whole genome shotgun (WGS) entry which is preliminary data.</text>
</comment>
<evidence type="ECO:0000313" key="1">
    <source>
        <dbReference type="EMBL" id="MFC7254557.1"/>
    </source>
</evidence>
<protein>
    <submittedName>
        <fullName evidence="1">Uncharacterized protein</fullName>
    </submittedName>
</protein>
<name>A0ABD5ZWR0_9EURY</name>
<dbReference type="RefSeq" id="WP_379702760.1">
    <property type="nucleotide sequence ID" value="NZ_JBHTAT010000001.1"/>
</dbReference>
<proteinExistence type="predicted"/>
<reference evidence="1 2" key="1">
    <citation type="journal article" date="2019" name="Int. J. Syst. Evol. Microbiol.">
        <title>The Global Catalogue of Microorganisms (GCM) 10K type strain sequencing project: providing services to taxonomists for standard genome sequencing and annotation.</title>
        <authorList>
            <consortium name="The Broad Institute Genomics Platform"/>
            <consortium name="The Broad Institute Genome Sequencing Center for Infectious Disease"/>
            <person name="Wu L."/>
            <person name="Ma J."/>
        </authorList>
    </citation>
    <scope>NUCLEOTIDE SEQUENCE [LARGE SCALE GENOMIC DNA]</scope>
    <source>
        <strain evidence="1 2">GX21</strain>
    </source>
</reference>
<dbReference type="EMBL" id="JBHTAT010000001">
    <property type="protein sequence ID" value="MFC7254557.1"/>
    <property type="molecule type" value="Genomic_DNA"/>
</dbReference>
<gene>
    <name evidence="1" type="ORF">ACFQKE_04435</name>
</gene>
<dbReference type="Proteomes" id="UP001596434">
    <property type="component" value="Unassembled WGS sequence"/>
</dbReference>
<dbReference type="GeneID" id="96952871"/>
<sequence length="59" mass="6023">MPGVGAATAKKCVAQGNPAITSWFSTGNARPVSVRTLLGVLYGLFGVGLHVRPVVGIDD</sequence>
<organism evidence="1 2">
    <name type="scientific">Haloplanus litoreus</name>
    <dbReference type="NCBI Taxonomy" id="767515"/>
    <lineage>
        <taxon>Archaea</taxon>
        <taxon>Methanobacteriati</taxon>
        <taxon>Methanobacteriota</taxon>
        <taxon>Stenosarchaea group</taxon>
        <taxon>Halobacteria</taxon>
        <taxon>Halobacteriales</taxon>
        <taxon>Haloferacaceae</taxon>
        <taxon>Haloplanus</taxon>
    </lineage>
</organism>